<evidence type="ECO:0000256" key="5">
    <source>
        <dbReference type="ARBA" id="ARBA00009897"/>
    </source>
</evidence>
<keyword evidence="19" id="KW-0472">Membrane</keyword>
<dbReference type="InterPro" id="IPR050292">
    <property type="entry name" value="Glutamine_Synthetase"/>
</dbReference>
<dbReference type="GO" id="GO:0006542">
    <property type="term" value="P:glutamine biosynthetic process"/>
    <property type="evidence" value="ECO:0007669"/>
    <property type="project" value="InterPro"/>
</dbReference>
<comment type="subcellular location">
    <subcellularLocation>
        <location evidence="4">Cytoplasm</location>
    </subcellularLocation>
    <subcellularLocation>
        <location evidence="3">Mitochondrion</location>
    </subcellularLocation>
</comment>
<evidence type="ECO:0000256" key="3">
    <source>
        <dbReference type="ARBA" id="ARBA00004173"/>
    </source>
</evidence>
<dbReference type="PROSITE" id="PS00181">
    <property type="entry name" value="GLNA_ATP"/>
    <property type="match status" value="1"/>
</dbReference>
<evidence type="ECO:0000256" key="19">
    <source>
        <dbReference type="SAM" id="Phobius"/>
    </source>
</evidence>
<keyword evidence="19" id="KW-1133">Transmembrane helix</keyword>
<comment type="cofactor">
    <cofactor evidence="2">
        <name>Mg(2+)</name>
        <dbReference type="ChEBI" id="CHEBI:18420"/>
    </cofactor>
</comment>
<keyword evidence="11 18" id="KW-0547">Nucleotide-binding</keyword>
<dbReference type="GO" id="GO:0005524">
    <property type="term" value="F:ATP binding"/>
    <property type="evidence" value="ECO:0007669"/>
    <property type="project" value="UniProtKB-KW"/>
</dbReference>
<feature type="domain" description="GS beta-grasp" evidence="20">
    <location>
        <begin position="188"/>
        <end position="270"/>
    </location>
</feature>
<dbReference type="AlphaFoldDB" id="A0A8B9ZT00"/>
<dbReference type="Gene3D" id="3.10.20.70">
    <property type="entry name" value="Glutamine synthetase, N-terminal domain"/>
    <property type="match status" value="1"/>
</dbReference>
<dbReference type="FunFam" id="3.30.590.10:FF:000011">
    <property type="entry name" value="Glutamine synthetase"/>
    <property type="match status" value="1"/>
</dbReference>
<proteinExistence type="inferred from homology"/>
<dbReference type="PROSITE" id="PS51987">
    <property type="entry name" value="GS_CATALYTIC"/>
    <property type="match status" value="1"/>
</dbReference>
<evidence type="ECO:0000256" key="1">
    <source>
        <dbReference type="ARBA" id="ARBA00001936"/>
    </source>
</evidence>
<evidence type="ECO:0000256" key="9">
    <source>
        <dbReference type="ARBA" id="ARBA00022598"/>
    </source>
</evidence>
<dbReference type="InterPro" id="IPR036651">
    <property type="entry name" value="Gln_synt_N_sf"/>
</dbReference>
<dbReference type="SUPFAM" id="SSF55931">
    <property type="entry name" value="Glutamine synthetase/guanido kinase"/>
    <property type="match status" value="1"/>
</dbReference>
<dbReference type="FunFam" id="3.10.20.70:FF:000004">
    <property type="entry name" value="Glutamine synthetase"/>
    <property type="match status" value="1"/>
</dbReference>
<keyword evidence="8" id="KW-0963">Cytoplasm</keyword>
<keyword evidence="10" id="KW-0479">Metal-binding</keyword>
<dbReference type="SUPFAM" id="SSF54368">
    <property type="entry name" value="Glutamine synthetase, N-terminal domain"/>
    <property type="match status" value="1"/>
</dbReference>
<dbReference type="PROSITE" id="PS00180">
    <property type="entry name" value="GLNA_1"/>
    <property type="match status" value="1"/>
</dbReference>
<keyword evidence="12 18" id="KW-0067">ATP-binding</keyword>
<keyword evidence="19" id="KW-0812">Transmembrane</keyword>
<dbReference type="Ensembl" id="ENSAZOT00000013523.1">
    <property type="protein sequence ID" value="ENSAZOP00000012630.1"/>
    <property type="gene ID" value="ENSAZOG00000008046.1"/>
</dbReference>
<keyword evidence="14" id="KW-0496">Mitochondrion</keyword>
<evidence type="ECO:0000256" key="18">
    <source>
        <dbReference type="RuleBase" id="RU004356"/>
    </source>
</evidence>
<dbReference type="Proteomes" id="UP000694549">
    <property type="component" value="Unplaced"/>
</dbReference>
<dbReference type="GO" id="GO:0005739">
    <property type="term" value="C:mitochondrion"/>
    <property type="evidence" value="ECO:0007669"/>
    <property type="project" value="UniProtKB-SubCell"/>
</dbReference>
<comment type="cofactor">
    <cofactor evidence="1">
        <name>Mn(2+)</name>
        <dbReference type="ChEBI" id="CHEBI:29035"/>
    </cofactor>
</comment>
<evidence type="ECO:0000256" key="2">
    <source>
        <dbReference type="ARBA" id="ARBA00001946"/>
    </source>
</evidence>
<dbReference type="EC" id="6.3.1.2" evidence="6 18"/>
<evidence type="ECO:0000256" key="16">
    <source>
        <dbReference type="PROSITE-ProRule" id="PRU01330"/>
    </source>
</evidence>
<sequence>MGLRKGRRGKREQPWGCAQGPPGCCLSKAPLPLNASSVPIAAELPGEGVFFFFPFFVCFLHLPLHVFLLICFPKSPFHAAQVIASSLCLGKPSDRRHPSATLDPGSIFKGSMGLLRSLQCLLAYRASSYRLPAPGGFVSLLPPSRGDRLATAARTRNSLVRSAAMATSASSHLSKAIKHMYMKLPQGEKVQAMYIWIDGTGEHLRCKTRTLDHEPKSLEDLPEWNFDGSSTFQAEGSNSDMYLRPAAMFRDPFRKDPNKLVLCEVFKYNRQSAETNLRHTCRRIMDMVSNQHPWFGMEQEYTLLGTDGHPFGWPSNGFPGPQGPYYCGVGADKAYGRDIVEAHYRACLYAGVKIGGTNAEVMPAQWEFQVGPCEGIEMGDHLWIARFILHRVCEDFGVIVSFDPKPIPGNWNGAGCHTNFSTKNMREDGGLKHIEEAIEKLSKRHQYHIRAYDPKGGLDNARRLTGFHETSNIHEFSAGVANRGASIRIPRNVGHEKKGYFEDRRPSANCDPYAVTEALVRTCLLNETGDEPFEYKN</sequence>
<evidence type="ECO:0000256" key="13">
    <source>
        <dbReference type="ARBA" id="ARBA00022842"/>
    </source>
</evidence>
<dbReference type="InterPro" id="IPR027302">
    <property type="entry name" value="Gln_synth_N_conserv_site"/>
</dbReference>
<evidence type="ECO:0000256" key="11">
    <source>
        <dbReference type="ARBA" id="ARBA00022741"/>
    </source>
</evidence>
<evidence type="ECO:0000256" key="17">
    <source>
        <dbReference type="RuleBase" id="RU000384"/>
    </source>
</evidence>
<evidence type="ECO:0000313" key="23">
    <source>
        <dbReference type="Proteomes" id="UP000694549"/>
    </source>
</evidence>
<evidence type="ECO:0000256" key="14">
    <source>
        <dbReference type="ARBA" id="ARBA00023128"/>
    </source>
</evidence>
<evidence type="ECO:0000256" key="10">
    <source>
        <dbReference type="ARBA" id="ARBA00022723"/>
    </source>
</evidence>
<reference evidence="22" key="2">
    <citation type="submission" date="2025-09" db="UniProtKB">
        <authorList>
            <consortium name="Ensembl"/>
        </authorList>
    </citation>
    <scope>IDENTIFICATION</scope>
</reference>
<evidence type="ECO:0000256" key="6">
    <source>
        <dbReference type="ARBA" id="ARBA00012937"/>
    </source>
</evidence>
<keyword evidence="15" id="KW-0464">Manganese</keyword>
<dbReference type="PANTHER" id="PTHR20852">
    <property type="entry name" value="GLUTAMINE SYNTHETASE"/>
    <property type="match status" value="1"/>
</dbReference>
<evidence type="ECO:0000259" key="20">
    <source>
        <dbReference type="PROSITE" id="PS51986"/>
    </source>
</evidence>
<dbReference type="Pfam" id="PF03951">
    <property type="entry name" value="Gln-synt_N"/>
    <property type="match status" value="1"/>
</dbReference>
<feature type="transmembrane region" description="Helical" evidence="19">
    <location>
        <begin position="49"/>
        <end position="70"/>
    </location>
</feature>
<dbReference type="Pfam" id="PF00120">
    <property type="entry name" value="Gln-synt_C"/>
    <property type="match status" value="1"/>
</dbReference>
<evidence type="ECO:0000313" key="22">
    <source>
        <dbReference type="Ensembl" id="ENSAZOP00000012630.1"/>
    </source>
</evidence>
<evidence type="ECO:0000256" key="12">
    <source>
        <dbReference type="ARBA" id="ARBA00022840"/>
    </source>
</evidence>
<keyword evidence="23" id="KW-1185">Reference proteome</keyword>
<dbReference type="SMART" id="SM01230">
    <property type="entry name" value="Gln-synt_C"/>
    <property type="match status" value="1"/>
</dbReference>
<keyword evidence="13" id="KW-0460">Magnesium</keyword>
<protein>
    <recommendedName>
        <fullName evidence="7 18">Glutamine synthetase</fullName>
        <ecNumber evidence="6 18">6.3.1.2</ecNumber>
    </recommendedName>
</protein>
<dbReference type="PROSITE" id="PS51986">
    <property type="entry name" value="GS_BETA_GRASP"/>
    <property type="match status" value="1"/>
</dbReference>
<evidence type="ECO:0000259" key="21">
    <source>
        <dbReference type="PROSITE" id="PS51987"/>
    </source>
</evidence>
<feature type="domain" description="GS catalytic" evidence="21">
    <location>
        <begin position="277"/>
        <end position="537"/>
    </location>
</feature>
<evidence type="ECO:0000256" key="15">
    <source>
        <dbReference type="ARBA" id="ARBA00023211"/>
    </source>
</evidence>
<dbReference type="PANTHER" id="PTHR20852:SF45">
    <property type="entry name" value="GLUTAMINE SYNTHETASE"/>
    <property type="match status" value="1"/>
</dbReference>
<evidence type="ECO:0000256" key="7">
    <source>
        <dbReference type="ARBA" id="ARBA00021364"/>
    </source>
</evidence>
<comment type="catalytic activity">
    <reaction evidence="18">
        <text>L-glutamate + NH4(+) + ATP = L-glutamine + ADP + phosphate + H(+)</text>
        <dbReference type="Rhea" id="RHEA:16169"/>
        <dbReference type="ChEBI" id="CHEBI:15378"/>
        <dbReference type="ChEBI" id="CHEBI:28938"/>
        <dbReference type="ChEBI" id="CHEBI:29985"/>
        <dbReference type="ChEBI" id="CHEBI:30616"/>
        <dbReference type="ChEBI" id="CHEBI:43474"/>
        <dbReference type="ChEBI" id="CHEBI:58359"/>
        <dbReference type="ChEBI" id="CHEBI:456216"/>
        <dbReference type="EC" id="6.3.1.2"/>
    </reaction>
</comment>
<keyword evidence="9 18" id="KW-0436">Ligase</keyword>
<reference evidence="22" key="1">
    <citation type="submission" date="2025-08" db="UniProtKB">
        <authorList>
            <consortium name="Ensembl"/>
        </authorList>
    </citation>
    <scope>IDENTIFICATION</scope>
</reference>
<dbReference type="InterPro" id="IPR008146">
    <property type="entry name" value="Gln_synth_cat_dom"/>
</dbReference>
<dbReference type="InterPro" id="IPR027303">
    <property type="entry name" value="Gln_synth_gly_rich_site"/>
</dbReference>
<dbReference type="GO" id="GO:0046872">
    <property type="term" value="F:metal ion binding"/>
    <property type="evidence" value="ECO:0007669"/>
    <property type="project" value="UniProtKB-KW"/>
</dbReference>
<accession>A0A8B9ZT00</accession>
<evidence type="ECO:0000256" key="8">
    <source>
        <dbReference type="ARBA" id="ARBA00022490"/>
    </source>
</evidence>
<dbReference type="Gene3D" id="3.30.590.10">
    <property type="entry name" value="Glutamine synthetase/guanido kinase, catalytic domain"/>
    <property type="match status" value="1"/>
</dbReference>
<organism evidence="22 23">
    <name type="scientific">Anas zonorhyncha</name>
    <name type="common">Eastern spot-billed duck</name>
    <dbReference type="NCBI Taxonomy" id="75864"/>
    <lineage>
        <taxon>Eukaryota</taxon>
        <taxon>Metazoa</taxon>
        <taxon>Chordata</taxon>
        <taxon>Craniata</taxon>
        <taxon>Vertebrata</taxon>
        <taxon>Euteleostomi</taxon>
        <taxon>Archelosauria</taxon>
        <taxon>Archosauria</taxon>
        <taxon>Dinosauria</taxon>
        <taxon>Saurischia</taxon>
        <taxon>Theropoda</taxon>
        <taxon>Coelurosauria</taxon>
        <taxon>Aves</taxon>
        <taxon>Neognathae</taxon>
        <taxon>Galloanserae</taxon>
        <taxon>Anseriformes</taxon>
        <taxon>Anatidae</taxon>
        <taxon>Anatinae</taxon>
        <taxon>Anas</taxon>
    </lineage>
</organism>
<dbReference type="InterPro" id="IPR008147">
    <property type="entry name" value="Gln_synt_N"/>
</dbReference>
<dbReference type="InterPro" id="IPR014746">
    <property type="entry name" value="Gln_synth/guanido_kin_cat_dom"/>
</dbReference>
<comment type="similarity">
    <text evidence="5 16 17">Belongs to the glutamine synthetase family.</text>
</comment>
<dbReference type="GO" id="GO:0004356">
    <property type="term" value="F:glutamine synthetase activity"/>
    <property type="evidence" value="ECO:0007669"/>
    <property type="project" value="UniProtKB-EC"/>
</dbReference>
<evidence type="ECO:0000256" key="4">
    <source>
        <dbReference type="ARBA" id="ARBA00004496"/>
    </source>
</evidence>
<name>A0A8B9ZT00_9AVES</name>